<dbReference type="SUPFAM" id="SSF49899">
    <property type="entry name" value="Concanavalin A-like lectins/glucanases"/>
    <property type="match status" value="1"/>
</dbReference>
<evidence type="ECO:0000256" key="8">
    <source>
        <dbReference type="ARBA" id="ARBA00022889"/>
    </source>
</evidence>
<dbReference type="FunFam" id="2.60.40.60:FF:000020">
    <property type="entry name" value="Dachsous cadherin-related 1b"/>
    <property type="match status" value="1"/>
</dbReference>
<evidence type="ECO:0000313" key="23">
    <source>
        <dbReference type="Proteomes" id="UP001295444"/>
    </source>
</evidence>
<dbReference type="FunFam" id="2.60.40.60:FF:000041">
    <property type="entry name" value="FAT atypical cadherin 1"/>
    <property type="match status" value="1"/>
</dbReference>
<feature type="signal peptide" evidence="18">
    <location>
        <begin position="1"/>
        <end position="22"/>
    </location>
</feature>
<dbReference type="PROSITE" id="PS01186">
    <property type="entry name" value="EGF_2"/>
    <property type="match status" value="1"/>
</dbReference>
<evidence type="ECO:0000256" key="14">
    <source>
        <dbReference type="PROSITE-ProRule" id="PRU00076"/>
    </source>
</evidence>
<feature type="chain" id="PRO_5041966298" evidence="18">
    <location>
        <begin position="23"/>
        <end position="4346"/>
    </location>
</feature>
<feature type="transmembrane region" description="Helical" evidence="17">
    <location>
        <begin position="4058"/>
        <end position="4078"/>
    </location>
</feature>
<feature type="domain" description="Cadherin" evidence="21">
    <location>
        <begin position="366"/>
        <end position="459"/>
    </location>
</feature>
<feature type="domain" description="Cadherin" evidence="21">
    <location>
        <begin position="2380"/>
        <end position="2481"/>
    </location>
</feature>
<proteinExistence type="predicted"/>
<evidence type="ECO:0000313" key="22">
    <source>
        <dbReference type="EMBL" id="CAH2276070.1"/>
    </source>
</evidence>
<evidence type="ECO:0000256" key="16">
    <source>
        <dbReference type="SAM" id="MobiDB-lite"/>
    </source>
</evidence>
<dbReference type="InterPro" id="IPR020894">
    <property type="entry name" value="Cadherin_CS"/>
</dbReference>
<dbReference type="Gene3D" id="2.10.25.10">
    <property type="entry name" value="Laminin"/>
    <property type="match status" value="1"/>
</dbReference>
<feature type="domain" description="Cadherin" evidence="21">
    <location>
        <begin position="566"/>
        <end position="670"/>
    </location>
</feature>
<dbReference type="InterPro" id="IPR015919">
    <property type="entry name" value="Cadherin-like_sf"/>
</dbReference>
<dbReference type="SUPFAM" id="SSF49313">
    <property type="entry name" value="Cadherin-like"/>
    <property type="match status" value="33"/>
</dbReference>
<dbReference type="FunFam" id="2.60.40.60:FF:000275">
    <property type="entry name" value="Si:dkey-30k22.7"/>
    <property type="match status" value="2"/>
</dbReference>
<dbReference type="GO" id="GO:0045296">
    <property type="term" value="F:cadherin binding"/>
    <property type="evidence" value="ECO:0007669"/>
    <property type="project" value="TreeGrafter"/>
</dbReference>
<dbReference type="Pfam" id="PF02210">
    <property type="entry name" value="Laminin_G_2"/>
    <property type="match status" value="1"/>
</dbReference>
<evidence type="ECO:0000256" key="6">
    <source>
        <dbReference type="ARBA" id="ARBA00022737"/>
    </source>
</evidence>
<keyword evidence="7 13" id="KW-0106">Calcium</keyword>
<feature type="domain" description="Cadherin" evidence="21">
    <location>
        <begin position="2171"/>
        <end position="2271"/>
    </location>
</feature>
<feature type="domain" description="Cadherin" evidence="21">
    <location>
        <begin position="1449"/>
        <end position="1554"/>
    </location>
</feature>
<feature type="domain" description="Cadherin" evidence="21">
    <location>
        <begin position="2586"/>
        <end position="2795"/>
    </location>
</feature>
<keyword evidence="23" id="KW-1185">Reference proteome</keyword>
<dbReference type="GO" id="GO:0016477">
    <property type="term" value="P:cell migration"/>
    <property type="evidence" value="ECO:0007669"/>
    <property type="project" value="TreeGrafter"/>
</dbReference>
<feature type="domain" description="Cadherin" evidence="21">
    <location>
        <begin position="2796"/>
        <end position="2903"/>
    </location>
</feature>
<evidence type="ECO:0000256" key="17">
    <source>
        <dbReference type="SAM" id="Phobius"/>
    </source>
</evidence>
<dbReference type="PANTHER" id="PTHR24027">
    <property type="entry name" value="CADHERIN-23"/>
    <property type="match status" value="1"/>
</dbReference>
<dbReference type="InterPro" id="IPR000742">
    <property type="entry name" value="EGF"/>
</dbReference>
<dbReference type="FunFam" id="2.60.40.60:FF:000052">
    <property type="entry name" value="FAT atypical cadherin 1"/>
    <property type="match status" value="1"/>
</dbReference>
<evidence type="ECO:0000259" key="20">
    <source>
        <dbReference type="PROSITE" id="PS50026"/>
    </source>
</evidence>
<keyword evidence="5 18" id="KW-0732">Signal</keyword>
<keyword evidence="12" id="KW-0325">Glycoprotein</keyword>
<dbReference type="GO" id="GO:0008013">
    <property type="term" value="F:beta-catenin binding"/>
    <property type="evidence" value="ECO:0007669"/>
    <property type="project" value="TreeGrafter"/>
</dbReference>
<dbReference type="InterPro" id="IPR039808">
    <property type="entry name" value="Cadherin"/>
</dbReference>
<reference evidence="22" key="1">
    <citation type="submission" date="2022-03" db="EMBL/GenBank/DDBJ databases">
        <authorList>
            <person name="Alioto T."/>
            <person name="Alioto T."/>
            <person name="Gomez Garrido J."/>
        </authorList>
    </citation>
    <scope>NUCLEOTIDE SEQUENCE</scope>
</reference>
<feature type="region of interest" description="Disordered" evidence="16">
    <location>
        <begin position="4157"/>
        <end position="4190"/>
    </location>
</feature>
<feature type="domain" description="Cadherin" evidence="21">
    <location>
        <begin position="1033"/>
        <end position="1137"/>
    </location>
</feature>
<dbReference type="SMART" id="SM00112">
    <property type="entry name" value="CA"/>
    <property type="match status" value="33"/>
</dbReference>
<feature type="disulfide bond" evidence="14">
    <location>
        <begin position="3961"/>
        <end position="3970"/>
    </location>
</feature>
<evidence type="ECO:0000256" key="12">
    <source>
        <dbReference type="ARBA" id="ARBA00023180"/>
    </source>
</evidence>
<dbReference type="FunFam" id="2.60.40.60:FF:000021">
    <property type="entry name" value="FAT atypical cadherin 1"/>
    <property type="match status" value="2"/>
</dbReference>
<dbReference type="FunFam" id="2.60.40.60:FF:000065">
    <property type="entry name" value="FAT atypical cadherin 1"/>
    <property type="match status" value="1"/>
</dbReference>
<evidence type="ECO:0000256" key="7">
    <source>
        <dbReference type="ARBA" id="ARBA00022837"/>
    </source>
</evidence>
<evidence type="ECO:0000256" key="13">
    <source>
        <dbReference type="PROSITE-ProRule" id="PRU00043"/>
    </source>
</evidence>
<dbReference type="FunFam" id="2.60.40.60:FF:000061">
    <property type="entry name" value="FAT atypical cadherin 3"/>
    <property type="match status" value="1"/>
</dbReference>
<feature type="domain" description="EGF-like" evidence="20">
    <location>
        <begin position="3934"/>
        <end position="3971"/>
    </location>
</feature>
<dbReference type="Gene3D" id="2.60.40.60">
    <property type="entry name" value="Cadherins"/>
    <property type="match status" value="33"/>
</dbReference>
<keyword evidence="8" id="KW-0130">Cell adhesion</keyword>
<feature type="domain" description="Cadherin" evidence="21">
    <location>
        <begin position="2070"/>
        <end position="2170"/>
    </location>
</feature>
<keyword evidence="2" id="KW-1003">Cell membrane</keyword>
<evidence type="ECO:0000256" key="18">
    <source>
        <dbReference type="SAM" id="SignalP"/>
    </source>
</evidence>
<dbReference type="FunFam" id="2.60.40.60:FF:000033">
    <property type="entry name" value="FAT atypical cadherin 1"/>
    <property type="match status" value="1"/>
</dbReference>
<evidence type="ECO:0000256" key="4">
    <source>
        <dbReference type="ARBA" id="ARBA00022692"/>
    </source>
</evidence>
<dbReference type="SUPFAM" id="SSF57196">
    <property type="entry name" value="EGF/Laminin"/>
    <property type="match status" value="1"/>
</dbReference>
<evidence type="ECO:0000256" key="2">
    <source>
        <dbReference type="ARBA" id="ARBA00022475"/>
    </source>
</evidence>
<dbReference type="FunFam" id="2.60.40.60:FF:000024">
    <property type="entry name" value="FAT atypical cadherin 3"/>
    <property type="match status" value="1"/>
</dbReference>
<dbReference type="PROSITE" id="PS50026">
    <property type="entry name" value="EGF_3"/>
    <property type="match status" value="2"/>
</dbReference>
<dbReference type="PROSITE" id="PS50268">
    <property type="entry name" value="CADHERIN_2"/>
    <property type="match status" value="31"/>
</dbReference>
<protein>
    <submittedName>
        <fullName evidence="22">Protocadherin Fat 2</fullName>
    </submittedName>
</protein>
<evidence type="ECO:0000256" key="15">
    <source>
        <dbReference type="PROSITE-ProRule" id="PRU00122"/>
    </source>
</evidence>
<dbReference type="FunFam" id="2.60.40.60:FF:000032">
    <property type="entry name" value="FAT atypical cadherin 1"/>
    <property type="match status" value="1"/>
</dbReference>
<dbReference type="FunFam" id="2.60.40.60:FF:000066">
    <property type="entry name" value="FAT atypical cadherin 1"/>
    <property type="match status" value="1"/>
</dbReference>
<feature type="domain" description="EGF-like" evidence="20">
    <location>
        <begin position="3973"/>
        <end position="4009"/>
    </location>
</feature>
<dbReference type="InterPro" id="IPR001791">
    <property type="entry name" value="Laminin_G"/>
</dbReference>
<keyword evidence="11 14" id="KW-1015">Disulfide bond</keyword>
<feature type="domain" description="Cadherin" evidence="21">
    <location>
        <begin position="1138"/>
        <end position="1243"/>
    </location>
</feature>
<sequence>MLSLRSTEILSFTILLARYVISQESASHENTVSFNFTQSVYLTTIYENSAPKTYVVSRVKMGIYLKDLRWSIKYQIISGDTTGLFKIEESVVGDFCFLRVRMRSGNMALLNREVKDNYQLMIQASETSLTYKARTKVIIQILDTNDLRPLFSTTSYRFVINEDAPLKTVLGKISATDADLGQNAMFYYTFNTKSPYFCIHPTSGTVMLVGRLNATQKALHKLEILAVDRMKKISEGNGFGNLASLEVLVQPALKKPPLISSVTTAIPDNSEQLLYATVTVDLADPECSIDSLEIVAGDPSNYFKVVRSYVGKNEFTVVSTAPINWMENPQGFNLSLQAKDKSNPPVYSPVKIIYIPPWKYALARFESDVHKVQISEFSPPGTYVALVKVIPAIAAGGYHFKTTTDKFKVFTETGLIVTSKQMDVKEQSQFQLEVAALDGRVSTTVLVDVIDCNNHAPVFTRSSYHGAFNENSPVGSKILQVSATDADLGNNGRVTYTLASTKNAPFVINQLSGVISNTRVLDYELTQRMYRLRVWASDWGSPFRKQSEVYISLILNNLNDNSPMFEKVNCSITIPRDLPIGEKVTSLSAVDVDELQNIQYEIMSGNEMQKFKLDPTSGVITVRSDFYSPPNSHLSFYTLVVTARDGNNYADPTVVNITILNEGTSVSEKCDETGVVNKIAANMLDSFQMPPEDQGLEEDSAFNIHLINSHTPYFHDSFPISIDVAEDFPVNSAIVQLSAVDLDTGFNGQLVYVISQGNEDGCFAIDMENGTLFVASPLDREITSSYILNITVYDLGTPQRSSWKILAANLLDANDNVPSFPASGYCVVLLEDAKIGALVLKVKADDNDMDDNGRVKYTLLTPTDKFAVDSITGELTVKGLLDRELIPKYKLKIEARDQPKRGRQLFSTTDVVVTLEDVNDNAPYCRPVTANVKIPEDIPVGSIIYFVDALDSDIGINGEVSFSLITGELGVFRMEKLTGALILEKEIDFEKKSFYNLTVRATDAGHPFPHSSVCHVEIEVLDVNENLQAPNFKSFVFNGSVPENSPPGTPVLSITAQDGDKGKDGEIRYSIRDGSDLSIFSISEETGIIRTEVALDRESVSSYWLTIYATDLGSIPLFSVTEVYIEVTDVNDNIPQMSKAVYYASIMENSPPHISVLQLEASDADFISTGKLSFSFSGGNSQGFFTLNPQTGLITTSAQQLDRESKEEHILEMTVSDNGTPPLQSVSRVVIEVLDLNDNPPTFPQKLFTIQLPERESSSEPSPISRLIAMDKDKGINAQITYSITEPAGDMFTIHPSTGVISSKESFPPGDYTILTIKASDSGSPSRSSTVRLHIQWIPKPDPSEEPLAFDEPQFTFQVMETDPVNHMVGLISTEFINSQIWFEITGGDDDLDFDIDQSTGGLVIARPLQASRKSLYTLTVQVTDGHSALSTQVYISVVPFNRHRPEFLQSNYEIQVSEDTLPGIEVIKVSATDKDSGGRLIYTIQASADPRSSKMFRIGPNSGIVYTTETLEFETMPLHVLTVMVRDQDVPIKRNFVRVIIYVKDSNNHSPHFTRSLYDVNLADSAPSGTEVIQVRATDKDKGNNAKIQYSIQSGNADGYFAIDSAAGVITLVKRMEHPSKNRLTMTITAVDQGTPQLKDIATVNVHVKSSDLSPPKFTSLEYVVELSESVPVGTFVTIVSAKTWSSINYEIKEGNTEGAFYINCYSGIISTQKKLDFETTSSYQLKVRGNSSMGFNSETTVFIYIIDENDNSPVFIQTGHLGQISEDAAVGTMVTNLDQNPLIIQATDNDTESNAILTYYILDPEVLKFFKINPNMGTISTVAELDYELISVYHFNVYVRDAGIPSLFATEPAKISIIVADVNDSPPKFLKDTYELDIYIPAYNGMHVLTVVAEDLDSEVIYNISEGNTDDAFYIDPTAGILSVNDASVLETHREFSVKATDGLYNAHALVKINVTKIQDTNLRCDSKYYTATVVENDARVIFLNMLNVIGVQLNEALYFTVLTFTENFQVGSSSGVLQTKGLPFDREMKDKYDVTIEVRDSRRPSRIAQCKVEVYVEDVNDNAPEFLNTPYYIPVEDGLEPGDVIFQVSAIDKDVERNGALTYWLNEDNKYFRIDPNLGDIVLRQPFDYEALNQYVLRVGAKDNGQPFLYSEEEVVVIVRNKSHPIFQSLYYTITVPENVPIFTPIMHIQARSPEGFRVIYQIVENEALALFSIDFKTGALSIAGSLDYESKTKHALTVRATDTALGFFSEARVLINVEDVNDHSPTFSKLVYISHVKEKLPPYRPIIQVLASDLDSGKNKDVSYYIIGNNTDGINDFFHINSKTGEITTAQELDYELRCHYQFKVRAVDNGLPPLHTDALVIINVSDVNDNPPEFRQQQYEANVSELANCGHIVIKVQAFDLDSIDAGKLEYLILSGNNNRHFTINRTSGIISLSNLCRNRLDLSYLLQVSASDGVYRTTVPVYINVTHANKHSPYFHQDMYEVELAENSEIGTKVIDVLATDPDDGQYGTVTYTIINKLASDKFSINNKGHIATLKKLDRENATEKVIGIKVMGQDGGGRAAFCTVIIILTDENDNPPQFTATEYTLSVQSNLSKGTPIIQVVAYDPDEGLNADVSYSIETSDEYLVHINPSNGVIMAKESLLGLENQAISFTVIAKDSAPPHWSSLVPVHLQIVPTEVQLPRFSEPLYSFSAPEDIPAGSEVGLVKAMAVEPIIYSLVEGTTPESNKDGVFSLDKHTGALIVKKGVDHEKNKWYLIDVQANCPHLGKELVSLVSVSIQVKDINDNKPDFESDLYRASLTENMPAGTTVIQVTANDQDTGIDGMVTYSLKANTKEIKRLFTIDSDNGWITTLQQLDCEEQQIYRFSVVASDQGKKVRLSSETMVEVTVTDENDNPPRFTSEVYKGYIAENSPAGHIIATLKTWDNDMSENNRKVTCYITDGDIYGQFSINEVGDQWVVSSKKPLDREEVEKHFLKVTASDGKFQATSEVEITVLDINDNNPQCQQMLYTATVSEDAPSGLFILKISAKDPDVGNNAQISYTLHGLGDNQFRLDPHTGELTTLAPLDREQKASYNLVAKATDGGGLSCQADIVLKLEDVNDNAPSFSMAHYSVTVFDNTTVKTPVAVVFARDPDEGLNSEVLYSLPNSANGLFSIEETTGVTRLQKPLEDIEEVLYLTACATDQGTPSPLKTCTTITVSVVALSYFRSVFGSPEKVIVVPEDKAIGSQLLNLLDLTEDKDESVKLKYEILNGNEDGIFSLIPDTGTLYLNGNLDFEVHHQYYLSIEGTRSSSPPLSDVTVVVINVTDVNDHEPIFNQEQYEAEISEDSVVGDLVLVVSAVDQDGPSNNKVTYTIIKGDLLGHFSIHPERGEIRVLSILDREMKSSYSLVIRASDNGLPAHFTEVPVKIQVSDVNDNAPMFLQSNYSLVIQDGSPVGSSVTKLMATDKDSSRHGPPFHFQILEGNDGNVFQISTDGLLSTISVISRNLKEKYQLKIQVTDSGIPRLASSTFASIQVIDRSRFSPSVLPLEIFITTSEAAFHGSVLGKLHATDQDPHDTLMYSLAEEELKRGLFSVGNADGKIVALESLHQGDYNFDVTVTDGTFSSVAPVHIYVWCFHEESLKRSLVLRFEKLTPEEFISDHWRSLQRFLGNLLKTDRQQIQMASIQKDEESSSLDVLLVAGTAKNSFFSPQDLSNKINSSSHELGQSVGLQVLKMFHLPCQGSQCKNRTCQETIGLDSSILSSYSTARLSVITPRHILQQVCICNGSAMRFDGQSFLRYRHVGASNWSVQFRIKTHQSHSILAFSNGTLNYELEVVNGALHFKYRCKGNITQEITSDIAINNGEWHNILLEVTASSVQLSVDDTNAEKSVQPCLAQSSLQHMVIGALISESEQVSLGFHGCLDDIRINGQTASNLGQSLQEKGISQCCEQSNACGLDPCSGDRICAEVNDGGYACLCPSIFPGSSCNLRTDPCNPSSCQQGRICTLISSGYTCSCPVGYQGDRCQDVVRDCKDGSCGCVPTNTCNCSEVYGGQTCADVVPPQTKLFFVSGAQEIVEILGGIIAVLVLVGLFVIFRKRVCKGVGNHKPAPQEDPDIKHHLSRDIGVGTQGPSMELNILSSSARTQLDAEGQPRRNQVPELLTFCKPQGPRGPVICSVAPNLPPAPPSSSDNESIAKNNWDSEDGGDVPYWNSSYIPAELRGYPAYEPNHDTEPPSSCPAPPIPPLPRESESEPLFGGFPFPLESKNKRAPLPPHYSNRNLDDFLPQSSHCQDQYTAISYYPSQLIQSEGLPYRPDEGYKRLNVRLSVAQPSYADCGPLPMPNSNYQGPEMAGSDYGSCEEVMF</sequence>
<name>A0AAD1RQW7_PELCU</name>
<evidence type="ECO:0000256" key="10">
    <source>
        <dbReference type="ARBA" id="ARBA00023136"/>
    </source>
</evidence>
<feature type="domain" description="Cadherin" evidence="21">
    <location>
        <begin position="1555"/>
        <end position="1659"/>
    </location>
</feature>
<evidence type="ECO:0000259" key="19">
    <source>
        <dbReference type="PROSITE" id="PS50025"/>
    </source>
</evidence>
<feature type="domain" description="Cadherin" evidence="21">
    <location>
        <begin position="1351"/>
        <end position="1448"/>
    </location>
</feature>
<feature type="domain" description="Cadherin" evidence="21">
    <location>
        <begin position="2482"/>
        <end position="2585"/>
    </location>
</feature>
<dbReference type="PRINTS" id="PR00205">
    <property type="entry name" value="CADHERIN"/>
</dbReference>
<dbReference type="FunFam" id="2.60.40.60:FF:000194">
    <property type="entry name" value="FAT atypical cadherin 2"/>
    <property type="match status" value="1"/>
</dbReference>
<keyword evidence="3 14" id="KW-0245">EGF-like domain</keyword>
<dbReference type="GO" id="GO:0005509">
    <property type="term" value="F:calcium ion binding"/>
    <property type="evidence" value="ECO:0007669"/>
    <property type="project" value="UniProtKB-UniRule"/>
</dbReference>
<dbReference type="PANTHER" id="PTHR24027:SF438">
    <property type="entry name" value="CADHERIN 23"/>
    <property type="match status" value="1"/>
</dbReference>
<feature type="domain" description="Cadherin" evidence="21">
    <location>
        <begin position="3215"/>
        <end position="3319"/>
    </location>
</feature>
<dbReference type="Gene3D" id="2.60.120.200">
    <property type="match status" value="1"/>
</dbReference>
<dbReference type="FunFam" id="2.60.40.60:FF:000064">
    <property type="entry name" value="FAT atypical cadherin 1"/>
    <property type="match status" value="1"/>
</dbReference>
<feature type="domain" description="Cadherin" evidence="21">
    <location>
        <begin position="926"/>
        <end position="1032"/>
    </location>
</feature>
<dbReference type="GO" id="GO:0007156">
    <property type="term" value="P:homophilic cell adhesion via plasma membrane adhesion molecules"/>
    <property type="evidence" value="ECO:0007669"/>
    <property type="project" value="InterPro"/>
</dbReference>
<dbReference type="FunFam" id="2.60.40.60:FF:000015">
    <property type="entry name" value="FAT atypical cadherin 1"/>
    <property type="match status" value="1"/>
</dbReference>
<dbReference type="FunFam" id="2.60.40.60:FF:000051">
    <property type="entry name" value="FAT atypical cadherin 1"/>
    <property type="match status" value="1"/>
</dbReference>
<feature type="disulfide bond" evidence="14">
    <location>
        <begin position="3999"/>
        <end position="4008"/>
    </location>
</feature>
<dbReference type="FunFam" id="2.60.40.60:FF:000058">
    <property type="entry name" value="FAT atypical cadherin 3"/>
    <property type="match status" value="1"/>
</dbReference>
<keyword evidence="10 17" id="KW-0472">Membrane</keyword>
<dbReference type="CDD" id="cd11304">
    <property type="entry name" value="Cadherin_repeat"/>
    <property type="match status" value="33"/>
</dbReference>
<dbReference type="InterPro" id="IPR002126">
    <property type="entry name" value="Cadherin-like_dom"/>
</dbReference>
<dbReference type="SMART" id="SM00181">
    <property type="entry name" value="EGF"/>
    <property type="match status" value="2"/>
</dbReference>
<dbReference type="SMART" id="SM00282">
    <property type="entry name" value="LamG"/>
    <property type="match status" value="1"/>
</dbReference>
<keyword evidence="9 17" id="KW-1133">Transmembrane helix</keyword>
<dbReference type="GO" id="GO:0016342">
    <property type="term" value="C:catenin complex"/>
    <property type="evidence" value="ECO:0007669"/>
    <property type="project" value="TreeGrafter"/>
</dbReference>
<keyword evidence="6" id="KW-0677">Repeat</keyword>
<feature type="domain" description="Cadherin" evidence="21">
    <location>
        <begin position="1758"/>
        <end position="1871"/>
    </location>
</feature>
<dbReference type="FunFam" id="2.60.40.60:FF:000037">
    <property type="entry name" value="FAT atypical cadherin 1"/>
    <property type="match status" value="1"/>
</dbReference>
<dbReference type="FunFam" id="2.60.40.60:FF:000080">
    <property type="entry name" value="FAT atypical cadherin 1"/>
    <property type="match status" value="1"/>
</dbReference>
<feature type="compositionally biased region" description="Pro residues" evidence="16">
    <location>
        <begin position="4218"/>
        <end position="4229"/>
    </location>
</feature>
<dbReference type="FunFam" id="2.60.40.60:FF:000059">
    <property type="entry name" value="FAT atypical cadherin 3"/>
    <property type="match status" value="1"/>
</dbReference>
<evidence type="ECO:0000256" key="11">
    <source>
        <dbReference type="ARBA" id="ARBA00023157"/>
    </source>
</evidence>
<comment type="caution">
    <text evidence="14">Lacks conserved residue(s) required for the propagation of feature annotation.</text>
</comment>
<dbReference type="FunFam" id="2.60.40.60:FF:000089">
    <property type="entry name" value="FAT atypical cadherin 1"/>
    <property type="match status" value="1"/>
</dbReference>
<feature type="domain" description="Cadherin" evidence="21">
    <location>
        <begin position="152"/>
        <end position="259"/>
    </location>
</feature>
<dbReference type="InterPro" id="IPR013320">
    <property type="entry name" value="ConA-like_dom_sf"/>
</dbReference>
<evidence type="ECO:0000256" key="1">
    <source>
        <dbReference type="ARBA" id="ARBA00004162"/>
    </source>
</evidence>
<feature type="domain" description="Cadherin" evidence="21">
    <location>
        <begin position="3320"/>
        <end position="3424"/>
    </location>
</feature>
<evidence type="ECO:0000256" key="9">
    <source>
        <dbReference type="ARBA" id="ARBA00022989"/>
    </source>
</evidence>
<dbReference type="CDD" id="cd00053">
    <property type="entry name" value="EGF"/>
    <property type="match status" value="1"/>
</dbReference>
<feature type="domain" description="Cadherin" evidence="21">
    <location>
        <begin position="3009"/>
        <end position="3110"/>
    </location>
</feature>
<feature type="domain" description="Laminin G" evidence="19">
    <location>
        <begin position="3770"/>
        <end position="3932"/>
    </location>
</feature>
<feature type="domain" description="Cadherin" evidence="21">
    <location>
        <begin position="1968"/>
        <end position="2069"/>
    </location>
</feature>
<feature type="domain" description="Cadherin" evidence="21">
    <location>
        <begin position="1660"/>
        <end position="1757"/>
    </location>
</feature>
<gene>
    <name evidence="22" type="ORF">PECUL_23A060977</name>
</gene>
<feature type="domain" description="Cadherin" evidence="21">
    <location>
        <begin position="1244"/>
        <end position="1355"/>
    </location>
</feature>
<evidence type="ECO:0000259" key="21">
    <source>
        <dbReference type="PROSITE" id="PS50268"/>
    </source>
</evidence>
<dbReference type="Proteomes" id="UP001295444">
    <property type="component" value="Chromosome 03"/>
</dbReference>
<dbReference type="FunFam" id="2.60.40.60:FF:000053">
    <property type="entry name" value="FAT atypical cadherin 3"/>
    <property type="match status" value="1"/>
</dbReference>
<dbReference type="Pfam" id="PF00028">
    <property type="entry name" value="Cadherin"/>
    <property type="match status" value="27"/>
</dbReference>
<accession>A0AAD1RQW7</accession>
<dbReference type="GO" id="GO:0007163">
    <property type="term" value="P:establishment or maintenance of cell polarity"/>
    <property type="evidence" value="ECO:0007669"/>
    <property type="project" value="UniProtKB-ARBA"/>
</dbReference>
<dbReference type="PROSITE" id="PS00022">
    <property type="entry name" value="EGF_1"/>
    <property type="match status" value="2"/>
</dbReference>
<dbReference type="FunFam" id="2.60.40.60:FF:000026">
    <property type="entry name" value="FAT atypical cadherin 1"/>
    <property type="match status" value="2"/>
</dbReference>
<dbReference type="EMBL" id="OW240914">
    <property type="protein sequence ID" value="CAH2276070.1"/>
    <property type="molecule type" value="Genomic_DNA"/>
</dbReference>
<feature type="disulfide bond" evidence="15">
    <location>
        <begin position="3905"/>
        <end position="3932"/>
    </location>
</feature>
<evidence type="ECO:0000256" key="3">
    <source>
        <dbReference type="ARBA" id="ARBA00022536"/>
    </source>
</evidence>
<dbReference type="PROSITE" id="PS50025">
    <property type="entry name" value="LAM_G_DOMAIN"/>
    <property type="match status" value="1"/>
</dbReference>
<dbReference type="FunFam" id="2.60.40.60:FF:000084">
    <property type="entry name" value="FAT atypical cadherin 3"/>
    <property type="match status" value="1"/>
</dbReference>
<feature type="domain" description="Cadherin" evidence="21">
    <location>
        <begin position="37"/>
        <end position="151"/>
    </location>
</feature>
<evidence type="ECO:0000256" key="5">
    <source>
        <dbReference type="ARBA" id="ARBA00022729"/>
    </source>
</evidence>
<feature type="domain" description="Cadherin" evidence="21">
    <location>
        <begin position="716"/>
        <end position="820"/>
    </location>
</feature>
<dbReference type="PROSITE" id="PS00232">
    <property type="entry name" value="CADHERIN_1"/>
    <property type="match status" value="12"/>
</dbReference>
<keyword evidence="4 17" id="KW-0812">Transmembrane</keyword>
<feature type="domain" description="Cadherin" evidence="21">
    <location>
        <begin position="460"/>
        <end position="565"/>
    </location>
</feature>
<feature type="region of interest" description="Disordered" evidence="16">
    <location>
        <begin position="4204"/>
        <end position="4243"/>
    </location>
</feature>
<comment type="subcellular location">
    <subcellularLocation>
        <location evidence="1">Cell membrane</location>
        <topology evidence="1">Single-pass membrane protein</topology>
    </subcellularLocation>
</comment>
<organism evidence="22 23">
    <name type="scientific">Pelobates cultripes</name>
    <name type="common">Western spadefoot toad</name>
    <dbReference type="NCBI Taxonomy" id="61616"/>
    <lineage>
        <taxon>Eukaryota</taxon>
        <taxon>Metazoa</taxon>
        <taxon>Chordata</taxon>
        <taxon>Craniata</taxon>
        <taxon>Vertebrata</taxon>
        <taxon>Euteleostomi</taxon>
        <taxon>Amphibia</taxon>
        <taxon>Batrachia</taxon>
        <taxon>Anura</taxon>
        <taxon>Pelobatoidea</taxon>
        <taxon>Pelobatidae</taxon>
        <taxon>Pelobates</taxon>
    </lineage>
</organism>
<feature type="domain" description="Cadherin" evidence="21">
    <location>
        <begin position="3111"/>
        <end position="3214"/>
    </location>
</feature>
<feature type="domain" description="Cadherin" evidence="21">
    <location>
        <begin position="3530"/>
        <end position="3641"/>
    </location>
</feature>
<dbReference type="FunFam" id="2.60.40.60:FF:000039">
    <property type="entry name" value="FAT atypical cadherin 3"/>
    <property type="match status" value="1"/>
</dbReference>
<feature type="domain" description="Cadherin" evidence="21">
    <location>
        <begin position="821"/>
        <end position="925"/>
    </location>
</feature>
<dbReference type="FunFam" id="2.60.40.60:FF:000116">
    <property type="entry name" value="Dachsous cadherin-related 2"/>
    <property type="match status" value="1"/>
</dbReference>
<dbReference type="CDD" id="cd00110">
    <property type="entry name" value="LamG"/>
    <property type="match status" value="1"/>
</dbReference>
<dbReference type="FunFam" id="2.60.40.60:FF:000071">
    <property type="entry name" value="FAT atypical cadherin 1"/>
    <property type="match status" value="1"/>
</dbReference>
<feature type="domain" description="Cadherin" evidence="21">
    <location>
        <begin position="2272"/>
        <end position="2379"/>
    </location>
</feature>
<feature type="domain" description="Cadherin" evidence="21">
    <location>
        <begin position="3425"/>
        <end position="3529"/>
    </location>
</feature>
<feature type="domain" description="Cadherin" evidence="21">
    <location>
        <begin position="2904"/>
        <end position="3008"/>
    </location>
</feature>